<feature type="compositionally biased region" description="Polar residues" evidence="2">
    <location>
        <begin position="299"/>
        <end position="308"/>
    </location>
</feature>
<dbReference type="Proteomes" id="UP001218629">
    <property type="component" value="Chromosome"/>
</dbReference>
<protein>
    <submittedName>
        <fullName evidence="4">NADH-quinone oxidoreductase subunit C</fullName>
    </submittedName>
</protein>
<gene>
    <name evidence="4" type="ORF">MOV08_23480</name>
</gene>
<evidence type="ECO:0000256" key="1">
    <source>
        <dbReference type="ARBA" id="ARBA00007569"/>
    </source>
</evidence>
<evidence type="ECO:0000256" key="2">
    <source>
        <dbReference type="SAM" id="MobiDB-lite"/>
    </source>
</evidence>
<feature type="compositionally biased region" description="Low complexity" evidence="2">
    <location>
        <begin position="1"/>
        <end position="16"/>
    </location>
</feature>
<feature type="region of interest" description="Disordered" evidence="2">
    <location>
        <begin position="182"/>
        <end position="399"/>
    </location>
</feature>
<feature type="region of interest" description="Disordered" evidence="2">
    <location>
        <begin position="1"/>
        <end position="26"/>
    </location>
</feature>
<feature type="compositionally biased region" description="Pro residues" evidence="2">
    <location>
        <begin position="375"/>
        <end position="389"/>
    </location>
</feature>
<feature type="compositionally biased region" description="Low complexity" evidence="2">
    <location>
        <begin position="338"/>
        <end position="356"/>
    </location>
</feature>
<name>A0ABY8ACB4_9ACTN</name>
<feature type="compositionally biased region" description="Low complexity" evidence="2">
    <location>
        <begin position="248"/>
        <end position="282"/>
    </location>
</feature>
<proteinExistence type="inferred from homology"/>
<feature type="compositionally biased region" description="Basic and acidic residues" evidence="2">
    <location>
        <begin position="283"/>
        <end position="294"/>
    </location>
</feature>
<dbReference type="Gene3D" id="3.30.460.80">
    <property type="entry name" value="NADH:ubiquinone oxidoreductase, 30kDa subunit"/>
    <property type="match status" value="1"/>
</dbReference>
<dbReference type="InterPro" id="IPR037232">
    <property type="entry name" value="NADH_quin_OxRdtase_su_C/D-like"/>
</dbReference>
<dbReference type="RefSeq" id="WP_275308746.1">
    <property type="nucleotide sequence ID" value="NZ_CP095749.1"/>
</dbReference>
<comment type="similarity">
    <text evidence="1">Belongs to the complex I 30 kDa subunit family.</text>
</comment>
<reference evidence="4 5" key="1">
    <citation type="submission" date="2022-03" db="EMBL/GenBank/DDBJ databases">
        <title>Streptomyces yunnanensis P86,complete genome.</title>
        <authorList>
            <person name="Chen S."/>
            <person name="Zhang Q."/>
        </authorList>
    </citation>
    <scope>NUCLEOTIDE SEQUENCE [LARGE SCALE GENOMIC DNA]</scope>
    <source>
        <strain evidence="4 5">P86</strain>
    </source>
</reference>
<evidence type="ECO:0000259" key="3">
    <source>
        <dbReference type="Pfam" id="PF00329"/>
    </source>
</evidence>
<dbReference type="SUPFAM" id="SSF143243">
    <property type="entry name" value="Nqo5-like"/>
    <property type="match status" value="1"/>
</dbReference>
<feature type="compositionally biased region" description="Low complexity" evidence="2">
    <location>
        <begin position="227"/>
        <end position="240"/>
    </location>
</feature>
<dbReference type="EMBL" id="CP095749">
    <property type="protein sequence ID" value="WEB41931.1"/>
    <property type="molecule type" value="Genomic_DNA"/>
</dbReference>
<accession>A0ABY8ACB4</accession>
<feature type="compositionally biased region" description="Low complexity" evidence="2">
    <location>
        <begin position="309"/>
        <end position="320"/>
    </location>
</feature>
<sequence>MSEQPEQPEQPRQPADPAEPPAEEQQAVGWLPRPAGALFGAGATAELAYDLLTVDVPADAWIGALTVARDELGCTYFDWLSAVDEPGTGFRICAHLADVAHPGAVRRLIVRTTVPHDTPVLPTAVGVFAGAGWHERETHEMFGVDFTGHPHLVPLLLPDTFEGHPLRKDFVLAARVAKAWPGAKEPGEPAAGAAHGGPKRRQMLPPGVPDPNEWGPLKGQLPPAPARPARGARAAGAAGERPARRTRSASAGSASQQPAATEAAATEVPTTEAAAGAGTPAERPAHAARPDRPPRRNRSVSQGSASQQAAAAPEPAAPEDAAPEPPAPPDAAPKDAAAEGTPAARRPAAPPRSADAPWHHARPAFEEAEAAGKPAPAPEPGPADAPPAQRPEDEGGDTP</sequence>
<dbReference type="Pfam" id="PF00329">
    <property type="entry name" value="Complex1_30kDa"/>
    <property type="match status" value="1"/>
</dbReference>
<evidence type="ECO:0000313" key="5">
    <source>
        <dbReference type="Proteomes" id="UP001218629"/>
    </source>
</evidence>
<dbReference type="PANTHER" id="PTHR10884">
    <property type="entry name" value="NADH DEHYDROGENASE UBIQUINONE IRON-SULFUR PROTEIN 3"/>
    <property type="match status" value="1"/>
</dbReference>
<dbReference type="PANTHER" id="PTHR10884:SF14">
    <property type="entry name" value="NADH DEHYDROGENASE [UBIQUINONE] IRON-SULFUR PROTEIN 3, MITOCHONDRIAL"/>
    <property type="match status" value="1"/>
</dbReference>
<evidence type="ECO:0000313" key="4">
    <source>
        <dbReference type="EMBL" id="WEB41931.1"/>
    </source>
</evidence>
<feature type="compositionally biased region" description="Low complexity" evidence="2">
    <location>
        <begin position="182"/>
        <end position="193"/>
    </location>
</feature>
<feature type="domain" description="NADH:ubiquinone oxidoreductase 30kDa subunit" evidence="3">
    <location>
        <begin position="54"/>
        <end position="175"/>
    </location>
</feature>
<keyword evidence="5" id="KW-1185">Reference proteome</keyword>
<organism evidence="4 5">
    <name type="scientific">Streptomyces yunnanensis</name>
    <dbReference type="NCBI Taxonomy" id="156453"/>
    <lineage>
        <taxon>Bacteria</taxon>
        <taxon>Bacillati</taxon>
        <taxon>Actinomycetota</taxon>
        <taxon>Actinomycetes</taxon>
        <taxon>Kitasatosporales</taxon>
        <taxon>Streptomycetaceae</taxon>
        <taxon>Streptomyces</taxon>
    </lineage>
</organism>
<dbReference type="InterPro" id="IPR001268">
    <property type="entry name" value="NADH_UbQ_OxRdtase_30kDa_su"/>
</dbReference>